<organism evidence="1 2">
    <name type="scientific">Pristionchus pacificus</name>
    <name type="common">Parasitic nematode worm</name>
    <dbReference type="NCBI Taxonomy" id="54126"/>
    <lineage>
        <taxon>Eukaryota</taxon>
        <taxon>Metazoa</taxon>
        <taxon>Ecdysozoa</taxon>
        <taxon>Nematoda</taxon>
        <taxon>Chromadorea</taxon>
        <taxon>Rhabditida</taxon>
        <taxon>Rhabditina</taxon>
        <taxon>Diplogasteromorpha</taxon>
        <taxon>Diplogasteroidea</taxon>
        <taxon>Neodiplogasteridae</taxon>
        <taxon>Pristionchus</taxon>
    </lineage>
</organism>
<accession>A0A2A6CH11</accession>
<name>A0A2A6CH11_PRIPA</name>
<protein>
    <submittedName>
        <fullName evidence="1">Uncharacterized protein</fullName>
    </submittedName>
</protein>
<reference evidence="1" key="2">
    <citation type="submission" date="2022-06" db="UniProtKB">
        <authorList>
            <consortium name="EnsemblMetazoa"/>
        </authorList>
    </citation>
    <scope>IDENTIFICATION</scope>
    <source>
        <strain evidence="1">PS312</strain>
    </source>
</reference>
<gene>
    <name evidence="1" type="primary">WBGene00272801</name>
</gene>
<reference evidence="2" key="1">
    <citation type="journal article" date="2008" name="Nat. Genet.">
        <title>The Pristionchus pacificus genome provides a unique perspective on nematode lifestyle and parasitism.</title>
        <authorList>
            <person name="Dieterich C."/>
            <person name="Clifton S.W."/>
            <person name="Schuster L.N."/>
            <person name="Chinwalla A."/>
            <person name="Delehaunty K."/>
            <person name="Dinkelacker I."/>
            <person name="Fulton L."/>
            <person name="Fulton R."/>
            <person name="Godfrey J."/>
            <person name="Minx P."/>
            <person name="Mitreva M."/>
            <person name="Roeseler W."/>
            <person name="Tian H."/>
            <person name="Witte H."/>
            <person name="Yang S.P."/>
            <person name="Wilson R.K."/>
            <person name="Sommer R.J."/>
        </authorList>
    </citation>
    <scope>NUCLEOTIDE SEQUENCE [LARGE SCALE GENOMIC DNA]</scope>
    <source>
        <strain evidence="2">PS312</strain>
    </source>
</reference>
<evidence type="ECO:0000313" key="1">
    <source>
        <dbReference type="EnsemblMetazoa" id="PPA34432.1"/>
    </source>
</evidence>
<accession>A0A8R1UKC7</accession>
<sequence length="111" mass="12855">MVSRRTVMIGSFLMFLYMSILATVIAFYFLSAASSSKTELETTTMQPASEGHFINAFLRKVTFLSYLIEKWEMHKDSTEGKSTKYMHRAFRLASLAKVHRHLFGRFLLSEM</sequence>
<dbReference type="AlphaFoldDB" id="A0A2A6CH11"/>
<evidence type="ECO:0000313" key="2">
    <source>
        <dbReference type="Proteomes" id="UP000005239"/>
    </source>
</evidence>
<dbReference type="EnsemblMetazoa" id="PPA34432.1">
    <property type="protein sequence ID" value="PPA34432.1"/>
    <property type="gene ID" value="WBGene00272801"/>
</dbReference>
<proteinExistence type="predicted"/>
<keyword evidence="2" id="KW-1185">Reference proteome</keyword>
<dbReference type="Proteomes" id="UP000005239">
    <property type="component" value="Unassembled WGS sequence"/>
</dbReference>